<sequence>MVRLSDGVRRDPEDAVFALCFAATIVFAALGWWSAAVTAFALGIGGAIVIDALWPDGFARDTGERDTAASDTESTADALDTLRDRYASGDLGDEEFERKLEALLETETPDGARRRVERDADVVERDSGSIERDAEPGDRIRED</sequence>
<keyword evidence="5" id="KW-1185">Reference proteome</keyword>
<feature type="transmembrane region" description="Helical" evidence="2">
    <location>
        <begin position="15"/>
        <end position="33"/>
    </location>
</feature>
<dbReference type="InterPro" id="IPR018649">
    <property type="entry name" value="SHOCT"/>
</dbReference>
<reference evidence="4 5" key="1">
    <citation type="journal article" date="2019" name="Int. J. Syst. Evol. Microbiol.">
        <title>The Global Catalogue of Microorganisms (GCM) 10K type strain sequencing project: providing services to taxonomists for standard genome sequencing and annotation.</title>
        <authorList>
            <consortium name="The Broad Institute Genomics Platform"/>
            <consortium name="The Broad Institute Genome Sequencing Center for Infectious Disease"/>
            <person name="Wu L."/>
            <person name="Ma J."/>
        </authorList>
    </citation>
    <scope>NUCLEOTIDE SEQUENCE [LARGE SCALE GENOMIC DNA]</scope>
    <source>
        <strain evidence="4 5">CGMCC 1.3239</strain>
    </source>
</reference>
<dbReference type="RefSeq" id="WP_379781438.1">
    <property type="nucleotide sequence ID" value="NZ_JBHSWW010000122.1"/>
</dbReference>
<gene>
    <name evidence="4" type="ORF">ACFQEU_09215</name>
</gene>
<dbReference type="EMBL" id="JBHSWW010000122">
    <property type="protein sequence ID" value="MFC6753642.1"/>
    <property type="molecule type" value="Genomic_DNA"/>
</dbReference>
<evidence type="ECO:0000259" key="3">
    <source>
        <dbReference type="Pfam" id="PF09851"/>
    </source>
</evidence>
<feature type="compositionally biased region" description="Basic and acidic residues" evidence="1">
    <location>
        <begin position="110"/>
        <end position="143"/>
    </location>
</feature>
<organism evidence="4 5">
    <name type="scientific">Halorubrum tibetense</name>
    <dbReference type="NCBI Taxonomy" id="175631"/>
    <lineage>
        <taxon>Archaea</taxon>
        <taxon>Methanobacteriati</taxon>
        <taxon>Methanobacteriota</taxon>
        <taxon>Stenosarchaea group</taxon>
        <taxon>Halobacteria</taxon>
        <taxon>Halobacteriales</taxon>
        <taxon>Haloferacaceae</taxon>
        <taxon>Halorubrum</taxon>
    </lineage>
</organism>
<proteinExistence type="predicted"/>
<protein>
    <submittedName>
        <fullName evidence="4">SHOCT domain-containing protein</fullName>
    </submittedName>
</protein>
<evidence type="ECO:0000313" key="5">
    <source>
        <dbReference type="Proteomes" id="UP001596442"/>
    </source>
</evidence>
<accession>A0ABD5SBW5</accession>
<feature type="region of interest" description="Disordered" evidence="1">
    <location>
        <begin position="103"/>
        <end position="143"/>
    </location>
</feature>
<keyword evidence="2" id="KW-0472">Membrane</keyword>
<feature type="domain" description="SHOCT" evidence="3">
    <location>
        <begin position="77"/>
        <end position="104"/>
    </location>
</feature>
<evidence type="ECO:0000313" key="4">
    <source>
        <dbReference type="EMBL" id="MFC6753642.1"/>
    </source>
</evidence>
<dbReference type="Pfam" id="PF09851">
    <property type="entry name" value="SHOCT"/>
    <property type="match status" value="1"/>
</dbReference>
<evidence type="ECO:0000256" key="1">
    <source>
        <dbReference type="SAM" id="MobiDB-lite"/>
    </source>
</evidence>
<keyword evidence="2" id="KW-1133">Transmembrane helix</keyword>
<dbReference type="AlphaFoldDB" id="A0ABD5SBW5"/>
<comment type="caution">
    <text evidence="4">The sequence shown here is derived from an EMBL/GenBank/DDBJ whole genome shotgun (WGS) entry which is preliminary data.</text>
</comment>
<keyword evidence="2" id="KW-0812">Transmembrane</keyword>
<dbReference type="Proteomes" id="UP001596442">
    <property type="component" value="Unassembled WGS sequence"/>
</dbReference>
<name>A0ABD5SBW5_9EURY</name>
<evidence type="ECO:0000256" key="2">
    <source>
        <dbReference type="SAM" id="Phobius"/>
    </source>
</evidence>